<dbReference type="PROSITE" id="PS51340">
    <property type="entry name" value="MOSC"/>
    <property type="match status" value="1"/>
</dbReference>
<evidence type="ECO:0000313" key="2">
    <source>
        <dbReference type="EMBL" id="MDN3713314.1"/>
    </source>
</evidence>
<dbReference type="InterPro" id="IPR011037">
    <property type="entry name" value="Pyrv_Knase-like_insert_dom_sf"/>
</dbReference>
<name>A0ABT8D958_9RHOB</name>
<organism evidence="2 3">
    <name type="scientific">Paracoccus cavernae</name>
    <dbReference type="NCBI Taxonomy" id="1571207"/>
    <lineage>
        <taxon>Bacteria</taxon>
        <taxon>Pseudomonadati</taxon>
        <taxon>Pseudomonadota</taxon>
        <taxon>Alphaproteobacteria</taxon>
        <taxon>Rhodobacterales</taxon>
        <taxon>Paracoccaceae</taxon>
        <taxon>Paracoccus</taxon>
    </lineage>
</organism>
<sequence>MTATLSLIRRHPIKSIGGERIAEVTLQASRPLPGDRLWALLHEGGERHAAVDPARWLPKSCFLQGAKAAPLQAVSGGWGTPEPGRMITLSHPELSDLHIDPETQGDALAEWVRPLWPANFPAPTRLVRATTAWADVSQPYVSILSRATLDVVERETGLAIGTDRWRGNLWIDGWKPEAERGIIGRILTIGGAELRVVEPITRCPATSANTETGKLDLDMPATLQKLFGHRDFGVYAQVVTGGTVRIGDEVVL</sequence>
<reference evidence="3" key="1">
    <citation type="journal article" date="2019" name="Int. J. Syst. Evol. Microbiol.">
        <title>The Global Catalogue of Microorganisms (GCM) 10K type strain sequencing project: providing services to taxonomists for standard genome sequencing and annotation.</title>
        <authorList>
            <consortium name="The Broad Institute Genomics Platform"/>
            <consortium name="The Broad Institute Genome Sequencing Center for Infectious Disease"/>
            <person name="Wu L."/>
            <person name="Ma J."/>
        </authorList>
    </citation>
    <scope>NUCLEOTIDE SEQUENCE [LARGE SCALE GENOMIC DNA]</scope>
    <source>
        <strain evidence="3">CECT 8482</strain>
    </source>
</reference>
<dbReference type="InterPro" id="IPR005302">
    <property type="entry name" value="MoCF_Sase_C"/>
</dbReference>
<evidence type="ECO:0000313" key="3">
    <source>
        <dbReference type="Proteomes" id="UP001243846"/>
    </source>
</evidence>
<keyword evidence="3" id="KW-1185">Reference proteome</keyword>
<dbReference type="Pfam" id="PF03473">
    <property type="entry name" value="MOSC"/>
    <property type="match status" value="1"/>
</dbReference>
<feature type="domain" description="MOSC" evidence="1">
    <location>
        <begin position="109"/>
        <end position="252"/>
    </location>
</feature>
<evidence type="ECO:0000259" key="1">
    <source>
        <dbReference type="PROSITE" id="PS51340"/>
    </source>
</evidence>
<dbReference type="SUPFAM" id="SSF50800">
    <property type="entry name" value="PK beta-barrel domain-like"/>
    <property type="match status" value="1"/>
</dbReference>
<protein>
    <submittedName>
        <fullName evidence="2">MOSC domain-containing protein</fullName>
    </submittedName>
</protein>
<accession>A0ABT8D958</accession>
<gene>
    <name evidence="2" type="ORF">QWZ10_19195</name>
</gene>
<comment type="caution">
    <text evidence="2">The sequence shown here is derived from an EMBL/GenBank/DDBJ whole genome shotgun (WGS) entry which is preliminary data.</text>
</comment>
<dbReference type="Proteomes" id="UP001243846">
    <property type="component" value="Unassembled WGS sequence"/>
</dbReference>
<dbReference type="RefSeq" id="WP_377684821.1">
    <property type="nucleotide sequence ID" value="NZ_JBHMDZ010000006.1"/>
</dbReference>
<dbReference type="EMBL" id="JAUFRC010000001">
    <property type="protein sequence ID" value="MDN3713314.1"/>
    <property type="molecule type" value="Genomic_DNA"/>
</dbReference>
<dbReference type="Gene3D" id="2.40.33.20">
    <property type="entry name" value="PK beta-barrel domain-like"/>
    <property type="match status" value="1"/>
</dbReference>
<proteinExistence type="predicted"/>